<evidence type="ECO:0000256" key="1">
    <source>
        <dbReference type="SAM" id="Phobius"/>
    </source>
</evidence>
<feature type="transmembrane region" description="Helical" evidence="1">
    <location>
        <begin position="158"/>
        <end position="180"/>
    </location>
</feature>
<name>A0ABS7PGR2_9SPHN</name>
<keyword evidence="1" id="KW-1133">Transmembrane helix</keyword>
<feature type="transmembrane region" description="Helical" evidence="1">
    <location>
        <begin position="12"/>
        <end position="31"/>
    </location>
</feature>
<reference evidence="2 3" key="1">
    <citation type="submission" date="2021-07" db="EMBL/GenBank/DDBJ databases">
        <title>Alteriqipengyuania abyssalis NZ-12B nov, sp.nov isolated from deep sea sponge in pacific ocean.</title>
        <authorList>
            <person name="Tareen S."/>
            <person name="Wink J."/>
        </authorList>
    </citation>
    <scope>NUCLEOTIDE SEQUENCE [LARGE SCALE GENOMIC DNA]</scope>
    <source>
        <strain evidence="2 3">NZ-12B</strain>
    </source>
</reference>
<keyword evidence="3" id="KW-1185">Reference proteome</keyword>
<feature type="transmembrane region" description="Helical" evidence="1">
    <location>
        <begin position="187"/>
        <end position="209"/>
    </location>
</feature>
<gene>
    <name evidence="2" type="ORF">KYN89_14565</name>
</gene>
<organism evidence="2 3">
    <name type="scientific">Alteriqipengyuania abyssalis</name>
    <dbReference type="NCBI Taxonomy" id="2860200"/>
    <lineage>
        <taxon>Bacteria</taxon>
        <taxon>Pseudomonadati</taxon>
        <taxon>Pseudomonadota</taxon>
        <taxon>Alphaproteobacteria</taxon>
        <taxon>Sphingomonadales</taxon>
        <taxon>Erythrobacteraceae</taxon>
        <taxon>Alteriqipengyuania</taxon>
    </lineage>
</organism>
<dbReference type="RefSeq" id="WP_222825747.1">
    <property type="nucleotide sequence ID" value="NZ_JAHWXP010000004.1"/>
</dbReference>
<dbReference type="EMBL" id="JAHWXP010000004">
    <property type="protein sequence ID" value="MBY8338269.1"/>
    <property type="molecule type" value="Genomic_DNA"/>
</dbReference>
<feature type="transmembrane region" description="Helical" evidence="1">
    <location>
        <begin position="84"/>
        <end position="104"/>
    </location>
</feature>
<feature type="transmembrane region" description="Helical" evidence="1">
    <location>
        <begin position="124"/>
        <end position="146"/>
    </location>
</feature>
<sequence>MDPQFDYIFELFTLLIGLAVAEMLLGFSRILKLRARRRAGIDPAAMRVKVGWLVPILGLLVLIDLATFWSIIWTMRGVLDMRMATIFGVLVLIGGYYLVATLVFPDEPEMWPDFDAYFWQQKRWVFGGMLAINLAINLTGMALGASPEGAPQISPATHPVFVTSVLMVYLNFPAFAWLIFTRRARVSLALMLFIIATQILYALSSWTIAGLV</sequence>
<comment type="caution">
    <text evidence="2">The sequence shown here is derived from an EMBL/GenBank/DDBJ whole genome shotgun (WGS) entry which is preliminary data.</text>
</comment>
<evidence type="ECO:0000313" key="3">
    <source>
        <dbReference type="Proteomes" id="UP000759298"/>
    </source>
</evidence>
<feature type="transmembrane region" description="Helical" evidence="1">
    <location>
        <begin position="52"/>
        <end position="72"/>
    </location>
</feature>
<proteinExistence type="predicted"/>
<keyword evidence="1" id="KW-0472">Membrane</keyword>
<accession>A0ABS7PGR2</accession>
<dbReference type="Proteomes" id="UP000759298">
    <property type="component" value="Unassembled WGS sequence"/>
</dbReference>
<evidence type="ECO:0000313" key="2">
    <source>
        <dbReference type="EMBL" id="MBY8338269.1"/>
    </source>
</evidence>
<protein>
    <submittedName>
        <fullName evidence="2">Uncharacterized protein</fullName>
    </submittedName>
</protein>
<keyword evidence="1" id="KW-0812">Transmembrane</keyword>